<dbReference type="Proteomes" id="UP000030364">
    <property type="component" value="Unassembled WGS sequence"/>
</dbReference>
<organism evidence="2 3">
    <name type="scientific">Thermus filiformis</name>
    <dbReference type="NCBI Taxonomy" id="276"/>
    <lineage>
        <taxon>Bacteria</taxon>
        <taxon>Thermotogati</taxon>
        <taxon>Deinococcota</taxon>
        <taxon>Deinococci</taxon>
        <taxon>Thermales</taxon>
        <taxon>Thermaceae</taxon>
        <taxon>Thermus</taxon>
    </lineage>
</organism>
<reference evidence="2 3" key="1">
    <citation type="journal article" date="2015" name="Genome Announc.">
        <title>Draft Genome Sequence of the Thermophile Thermus filiformis ATCC 43280, Producer of Carotenoid-(Di)glucoside-Branched Fatty Acid (Di)esters and Source of Hyperthermostable Enzymes of Biotechnological Interest.</title>
        <authorList>
            <person name="Mandelli F."/>
            <person name="Oliveira Ramires B."/>
            <person name="Couger M.B."/>
            <person name="Paixao D.A."/>
            <person name="Camilo C.M."/>
            <person name="Polikarpov I."/>
            <person name="Prade R."/>
            <person name="Riano-Pachon D.M."/>
            <person name="Squina F.M."/>
        </authorList>
    </citation>
    <scope>NUCLEOTIDE SEQUENCE [LARGE SCALE GENOMIC DNA]</scope>
    <source>
        <strain evidence="2 3">ATCC 43280</strain>
    </source>
</reference>
<proteinExistence type="predicted"/>
<name>A0A0A2X8F9_THEFI</name>
<dbReference type="AlphaFoldDB" id="A0A0A2X8F9"/>
<comment type="caution">
    <text evidence="2">The sequence shown here is derived from an EMBL/GenBank/DDBJ whole genome shotgun (WGS) entry which is preliminary data.</text>
</comment>
<dbReference type="OrthoDB" id="27585at2"/>
<feature type="coiled-coil region" evidence="1">
    <location>
        <begin position="14"/>
        <end position="67"/>
    </location>
</feature>
<evidence type="ECO:0000313" key="2">
    <source>
        <dbReference type="EMBL" id="KGQ21509.1"/>
    </source>
</evidence>
<dbReference type="STRING" id="276.THFILI_00940"/>
<evidence type="ECO:0000313" key="3">
    <source>
        <dbReference type="Proteomes" id="UP000030364"/>
    </source>
</evidence>
<keyword evidence="1" id="KW-0175">Coiled coil</keyword>
<sequence>MDCKELERLWQKDKERWEQEKAQMARLLEEQGQEILDLKRRLSLLGTEDLREQLFLLQEKLRRCQEALERPSPQAPPLGEAFFQKMAEALALWDQTLLEEARGLEGAGVREWLKALWREREEALGRALEGGEVDWRRLYTGLVLEWALLAWLEGVRDA</sequence>
<dbReference type="RefSeq" id="WP_038065699.1">
    <property type="nucleotide sequence ID" value="NZ_JPSL02000034.1"/>
</dbReference>
<protein>
    <submittedName>
        <fullName evidence="2">Uncharacterized protein</fullName>
    </submittedName>
</protein>
<accession>A0A0A2X8F9</accession>
<dbReference type="PATRIC" id="fig|276.5.peg.1680"/>
<dbReference type="EMBL" id="JPSL02000034">
    <property type="protein sequence ID" value="KGQ21509.1"/>
    <property type="molecule type" value="Genomic_DNA"/>
</dbReference>
<keyword evidence="3" id="KW-1185">Reference proteome</keyword>
<gene>
    <name evidence="2" type="ORF">THFILI_00940</name>
</gene>
<evidence type="ECO:0000256" key="1">
    <source>
        <dbReference type="SAM" id="Coils"/>
    </source>
</evidence>